<accession>A0A926DXA8</accession>
<dbReference type="PIRSF" id="PIRSF011576">
    <property type="entry name" value="YabP"/>
    <property type="match status" value="1"/>
</dbReference>
<sequence length="94" mass="10584">MAEEKKLVKMPHNLILEDRHTLTVSGVEDIDSFDEETVVLFTDMGELTIKGESLHINKLNVDTGELNVEGQIHSLVYTNDDARRGGGLFARLFR</sequence>
<name>A0A926DXA8_9FIRM</name>
<comment type="caution">
    <text evidence="1">The sequence shown here is derived from an EMBL/GenBank/DDBJ whole genome shotgun (WGS) entry which is preliminary data.</text>
</comment>
<dbReference type="Pfam" id="PF07873">
    <property type="entry name" value="YabP"/>
    <property type="match status" value="1"/>
</dbReference>
<reference evidence="1" key="1">
    <citation type="submission" date="2020-08" db="EMBL/GenBank/DDBJ databases">
        <title>Genome public.</title>
        <authorList>
            <person name="Liu C."/>
            <person name="Sun Q."/>
        </authorList>
    </citation>
    <scope>NUCLEOTIDE SEQUENCE</scope>
    <source>
        <strain evidence="1">NSJ-31</strain>
    </source>
</reference>
<dbReference type="Gene3D" id="2.60.40.2000">
    <property type="match status" value="1"/>
</dbReference>
<organism evidence="1 2">
    <name type="scientific">Ligaoa zhengdingensis</name>
    <dbReference type="NCBI Taxonomy" id="2763658"/>
    <lineage>
        <taxon>Bacteria</taxon>
        <taxon>Bacillati</taxon>
        <taxon>Bacillota</taxon>
        <taxon>Clostridia</taxon>
        <taxon>Eubacteriales</taxon>
        <taxon>Oscillospiraceae</taxon>
        <taxon>Ligaoa</taxon>
    </lineage>
</organism>
<dbReference type="EMBL" id="JACRST010000001">
    <property type="protein sequence ID" value="MBC8545334.1"/>
    <property type="molecule type" value="Genomic_DNA"/>
</dbReference>
<dbReference type="InterPro" id="IPR012504">
    <property type="entry name" value="Spore_YabP"/>
</dbReference>
<keyword evidence="2" id="KW-1185">Reference proteome</keyword>
<dbReference type="RefSeq" id="WP_249281492.1">
    <property type="nucleotide sequence ID" value="NZ_JACRST010000001.1"/>
</dbReference>
<dbReference type="InterPro" id="IPR038705">
    <property type="entry name" value="YabP_sf"/>
</dbReference>
<dbReference type="GO" id="GO:0030435">
    <property type="term" value="P:sporulation resulting in formation of a cellular spore"/>
    <property type="evidence" value="ECO:0007669"/>
    <property type="project" value="InterPro"/>
</dbReference>
<evidence type="ECO:0000313" key="1">
    <source>
        <dbReference type="EMBL" id="MBC8545334.1"/>
    </source>
</evidence>
<dbReference type="AlphaFoldDB" id="A0A926DXA8"/>
<dbReference type="Proteomes" id="UP000653127">
    <property type="component" value="Unassembled WGS sequence"/>
</dbReference>
<evidence type="ECO:0000313" key="2">
    <source>
        <dbReference type="Proteomes" id="UP000653127"/>
    </source>
</evidence>
<gene>
    <name evidence="1" type="primary">yabP</name>
    <name evidence="1" type="ORF">H8711_00090</name>
</gene>
<dbReference type="NCBIfam" id="TIGR02892">
    <property type="entry name" value="spore_yabP"/>
    <property type="match status" value="1"/>
</dbReference>
<proteinExistence type="predicted"/>
<protein>
    <submittedName>
        <fullName evidence="1">Sporulation protein YabP</fullName>
    </submittedName>
</protein>
<dbReference type="InterPro" id="IPR022476">
    <property type="entry name" value="Spore_YabP/YqfC"/>
</dbReference>